<dbReference type="PANTHER" id="PTHR43235">
    <property type="entry name" value="GLUTAMINE AMIDOTRANSFERASE PB2B2.05-RELATED"/>
    <property type="match status" value="1"/>
</dbReference>
<organism evidence="2 3">
    <name type="scientific">Tritrichomonas musculus</name>
    <dbReference type="NCBI Taxonomy" id="1915356"/>
    <lineage>
        <taxon>Eukaryota</taxon>
        <taxon>Metamonada</taxon>
        <taxon>Parabasalia</taxon>
        <taxon>Tritrichomonadida</taxon>
        <taxon>Tritrichomonadidae</taxon>
        <taxon>Tritrichomonas</taxon>
    </lineage>
</organism>
<comment type="caution">
    <text evidence="2">The sequence shown here is derived from an EMBL/GenBank/DDBJ whole genome shotgun (WGS) entry which is preliminary data.</text>
</comment>
<dbReference type="InterPro" id="IPR044668">
    <property type="entry name" value="PuuD-like"/>
</dbReference>
<feature type="transmembrane region" description="Helical" evidence="1">
    <location>
        <begin position="28"/>
        <end position="52"/>
    </location>
</feature>
<dbReference type="EMBL" id="JAPFFF010000016">
    <property type="protein sequence ID" value="KAK8865083.1"/>
    <property type="molecule type" value="Genomic_DNA"/>
</dbReference>
<dbReference type="SUPFAM" id="SSF52317">
    <property type="entry name" value="Class I glutamine amidotransferase-like"/>
    <property type="match status" value="1"/>
</dbReference>
<keyword evidence="1" id="KW-1133">Transmembrane helix</keyword>
<dbReference type="InterPro" id="IPR011697">
    <property type="entry name" value="Peptidase_C26"/>
</dbReference>
<evidence type="ECO:0000313" key="3">
    <source>
        <dbReference type="Proteomes" id="UP001470230"/>
    </source>
</evidence>
<sequence length="318" mass="35908">MLSHVNLIEENPNDEKYVTLKKYKKTKIIFGITFFLLGLVIALIPCLVYILVTNKQKISKKPLIGIVSTRIPPAPSSPFVNISDDKTNQMYIKGVQKGGGIPLTITGLEIMTDEDIEFQVSRFDGILFQGGDDISPEIYNETKDPLCGDTNLHLDLNQIAVFKAAKRLHIPIFGICRGCQLINVASGGSMYQDLSLRVLPPGVQSDDHHHYDNWSLPIAHNIFIEKKSVLFSVMQKEEMGVNSLHHQTIKKLADGFDITAKSPDGTIEGIEMVNKNDWIVGYQFHPEALLYGSDEFLPLWAEFIHQADRYRKKNIFFF</sequence>
<dbReference type="Pfam" id="PF07722">
    <property type="entry name" value="Peptidase_C26"/>
    <property type="match status" value="1"/>
</dbReference>
<proteinExistence type="predicted"/>
<dbReference type="Gene3D" id="3.40.50.880">
    <property type="match status" value="1"/>
</dbReference>
<dbReference type="InterPro" id="IPR029062">
    <property type="entry name" value="Class_I_gatase-like"/>
</dbReference>
<evidence type="ECO:0000313" key="2">
    <source>
        <dbReference type="EMBL" id="KAK8865083.1"/>
    </source>
</evidence>
<keyword evidence="3" id="KW-1185">Reference proteome</keyword>
<accession>A0ABR2ILD1</accession>
<keyword evidence="1" id="KW-0812">Transmembrane</keyword>
<keyword evidence="1" id="KW-0472">Membrane</keyword>
<gene>
    <name evidence="2" type="ORF">M9Y10_010615</name>
</gene>
<evidence type="ECO:0000256" key="1">
    <source>
        <dbReference type="SAM" id="Phobius"/>
    </source>
</evidence>
<dbReference type="CDD" id="cd01745">
    <property type="entry name" value="GATase1_2"/>
    <property type="match status" value="1"/>
</dbReference>
<dbReference type="PROSITE" id="PS51273">
    <property type="entry name" value="GATASE_TYPE_1"/>
    <property type="match status" value="1"/>
</dbReference>
<protein>
    <submittedName>
        <fullName evidence="2">Uncharacterized protein</fullName>
    </submittedName>
</protein>
<dbReference type="Proteomes" id="UP001470230">
    <property type="component" value="Unassembled WGS sequence"/>
</dbReference>
<reference evidence="2 3" key="1">
    <citation type="submission" date="2024-04" db="EMBL/GenBank/DDBJ databases">
        <title>Tritrichomonas musculus Genome.</title>
        <authorList>
            <person name="Alves-Ferreira E."/>
            <person name="Grigg M."/>
            <person name="Lorenzi H."/>
            <person name="Galac M."/>
        </authorList>
    </citation>
    <scope>NUCLEOTIDE SEQUENCE [LARGE SCALE GENOMIC DNA]</scope>
    <source>
        <strain evidence="2 3">EAF2021</strain>
    </source>
</reference>
<dbReference type="PANTHER" id="PTHR43235:SF1">
    <property type="entry name" value="GLUTAMINE AMIDOTRANSFERASE PB2B2.05-RELATED"/>
    <property type="match status" value="1"/>
</dbReference>
<name>A0ABR2ILD1_9EUKA</name>